<dbReference type="InterPro" id="IPR031348">
    <property type="entry name" value="PigL_N"/>
</dbReference>
<feature type="region of interest" description="Disordered" evidence="2">
    <location>
        <begin position="412"/>
        <end position="439"/>
    </location>
</feature>
<dbReference type="KEGG" id="nhe:NECHADRAFT_86134"/>
<dbReference type="STRING" id="660122.C7Z1F5"/>
<evidence type="ECO:0000259" key="3">
    <source>
        <dbReference type="Pfam" id="PF17111"/>
    </source>
</evidence>
<dbReference type="AlphaFoldDB" id="C7Z1F5"/>
<dbReference type="GeneID" id="9671492"/>
<sequence length="581" mass="63355">MDPLSIAAGCASLVSTIGTLSLSIQGFVRTCREARQDLDKVSRELQSLQLVLRLIEDDATKEENPLSQDIGQHVLIIVLNCNSVILEIENCIAQYGQKRLKAKVTWATGGQGDVEKLRKGLEAHKSSLELALIVHSLALTKDIKADTTEIRNDTTTIKENTEQILQQIVRLEAQLPKDVATPNDYAIQRFLEDMTTHTEMALDTIIAGNDDDSTRAFSDIEETSEASVERKRSDGTLDTLNEPRPPNVSETKRAFNPPAKTSPGGDLTAWQEPPNQQSATSIKARKPVPYRLSKHLLPGSRRPSNNGAPSAQRRVPAVIEASENKGSDTGARVYTGPRPRVGPRQSARRPQVTPAPIRAPMPIKVPMPKGSDCDLTTSNESQLTSLLEDEGVPESSAATIRPLNSATLQKLPAQARRPPARPRPSMRRMNRPSQQTRRVAYPERITSKDEAIFAQMMVPAVMEASASKDSDTGARVYTGPKPQVAPRPQVGPAPIRAPMPKGSDGDLATSDEPQFPSLTSLDGVLPNAPIVRTRPGHGLVAPGEIRPQRPPKPVRITRRDLKRIPFESTSLVPPKDETSAP</sequence>
<evidence type="ECO:0000313" key="5">
    <source>
        <dbReference type="Proteomes" id="UP000005206"/>
    </source>
</evidence>
<keyword evidence="1" id="KW-0175">Coiled coil</keyword>
<dbReference type="OMA" id="REDWANW"/>
<dbReference type="Pfam" id="PF17111">
    <property type="entry name" value="PigL_N"/>
    <property type="match status" value="1"/>
</dbReference>
<keyword evidence="5" id="KW-1185">Reference proteome</keyword>
<dbReference type="InParanoid" id="C7Z1F5"/>
<feature type="coiled-coil region" evidence="1">
    <location>
        <begin position="31"/>
        <end position="58"/>
    </location>
</feature>
<feature type="compositionally biased region" description="Pro residues" evidence="2">
    <location>
        <begin position="483"/>
        <end position="497"/>
    </location>
</feature>
<feature type="compositionally biased region" description="Basic residues" evidence="2">
    <location>
        <begin position="283"/>
        <end position="294"/>
    </location>
</feature>
<dbReference type="Proteomes" id="UP000005206">
    <property type="component" value="Chromosome 10"/>
</dbReference>
<dbReference type="EMBL" id="GG698906">
    <property type="protein sequence ID" value="EEU41994.1"/>
    <property type="molecule type" value="Genomic_DNA"/>
</dbReference>
<proteinExistence type="predicted"/>
<dbReference type="VEuPathDB" id="FungiDB:NECHADRAFT_86134"/>
<feature type="compositionally biased region" description="Basic residues" evidence="2">
    <location>
        <begin position="418"/>
        <end position="430"/>
    </location>
</feature>
<dbReference type="eggNOG" id="ENOG502SPW9">
    <property type="taxonomic scope" value="Eukaryota"/>
</dbReference>
<gene>
    <name evidence="4" type="ORF">NECHADRAFT_86134</name>
</gene>
<dbReference type="OrthoDB" id="524326at2759"/>
<evidence type="ECO:0000256" key="2">
    <source>
        <dbReference type="SAM" id="MobiDB-lite"/>
    </source>
</evidence>
<dbReference type="HOGENOM" id="CLU_469357_0_0_1"/>
<feature type="region of interest" description="Disordered" evidence="2">
    <location>
        <begin position="465"/>
        <end position="581"/>
    </location>
</feature>
<protein>
    <recommendedName>
        <fullName evidence="3">Azaphilone pigments biosynthesis cluster protein L N-terminal domain-containing protein</fullName>
    </recommendedName>
</protein>
<evidence type="ECO:0000256" key="1">
    <source>
        <dbReference type="SAM" id="Coils"/>
    </source>
</evidence>
<reference evidence="4 5" key="1">
    <citation type="journal article" date="2009" name="PLoS Genet.">
        <title>The genome of Nectria haematococca: contribution of supernumerary chromosomes to gene expansion.</title>
        <authorList>
            <person name="Coleman J.J."/>
            <person name="Rounsley S.D."/>
            <person name="Rodriguez-Carres M."/>
            <person name="Kuo A."/>
            <person name="Wasmann C.C."/>
            <person name="Grimwood J."/>
            <person name="Schmutz J."/>
            <person name="Taga M."/>
            <person name="White G.J."/>
            <person name="Zhou S."/>
            <person name="Schwartz D.C."/>
            <person name="Freitag M."/>
            <person name="Ma L.J."/>
            <person name="Danchin E.G."/>
            <person name="Henrissat B."/>
            <person name="Coutinho P.M."/>
            <person name="Nelson D.R."/>
            <person name="Straney D."/>
            <person name="Napoli C.A."/>
            <person name="Barker B.M."/>
            <person name="Gribskov M."/>
            <person name="Rep M."/>
            <person name="Kroken S."/>
            <person name="Molnar I."/>
            <person name="Rensing C."/>
            <person name="Kennell J.C."/>
            <person name="Zamora J."/>
            <person name="Farman M.L."/>
            <person name="Selker E.U."/>
            <person name="Salamov A."/>
            <person name="Shapiro H."/>
            <person name="Pangilinan J."/>
            <person name="Lindquist E."/>
            <person name="Lamers C."/>
            <person name="Grigoriev I.V."/>
            <person name="Geiser D.M."/>
            <person name="Covert S.F."/>
            <person name="Temporini E."/>
            <person name="Vanetten H.D."/>
        </authorList>
    </citation>
    <scope>NUCLEOTIDE SEQUENCE [LARGE SCALE GENOMIC DNA]</scope>
    <source>
        <strain evidence="5">ATCC MYA-4622 / CBS 123669 / FGSC 9596 / NRRL 45880 / 77-13-4</strain>
    </source>
</reference>
<dbReference type="RefSeq" id="XP_003047707.1">
    <property type="nucleotide sequence ID" value="XM_003047661.1"/>
</dbReference>
<accession>C7Z1F5</accession>
<organism evidence="4 5">
    <name type="scientific">Fusarium vanettenii (strain ATCC MYA-4622 / CBS 123669 / FGSC 9596 / NRRL 45880 / 77-13-4)</name>
    <name type="common">Fusarium solani subsp. pisi</name>
    <dbReference type="NCBI Taxonomy" id="660122"/>
    <lineage>
        <taxon>Eukaryota</taxon>
        <taxon>Fungi</taxon>
        <taxon>Dikarya</taxon>
        <taxon>Ascomycota</taxon>
        <taxon>Pezizomycotina</taxon>
        <taxon>Sordariomycetes</taxon>
        <taxon>Hypocreomycetidae</taxon>
        <taxon>Hypocreales</taxon>
        <taxon>Nectriaceae</taxon>
        <taxon>Fusarium</taxon>
        <taxon>Fusarium solani species complex</taxon>
        <taxon>Fusarium vanettenii</taxon>
    </lineage>
</organism>
<name>C7Z1F5_FUSV7</name>
<feature type="domain" description="Azaphilone pigments biosynthesis cluster protein L N-terminal" evidence="3">
    <location>
        <begin position="1"/>
        <end position="172"/>
    </location>
</feature>
<feature type="region of interest" description="Disordered" evidence="2">
    <location>
        <begin position="220"/>
        <end position="365"/>
    </location>
</feature>
<evidence type="ECO:0000313" key="4">
    <source>
        <dbReference type="EMBL" id="EEU41994.1"/>
    </source>
</evidence>